<dbReference type="SUPFAM" id="SSF50129">
    <property type="entry name" value="GroES-like"/>
    <property type="match status" value="1"/>
</dbReference>
<dbReference type="PANTHER" id="PTHR43677:SF11">
    <property type="entry name" value="ZINC-CONTAINING ALCOHOL DEHYDROGENASE"/>
    <property type="match status" value="1"/>
</dbReference>
<proteinExistence type="predicted"/>
<keyword evidence="2" id="KW-1185">Reference proteome</keyword>
<protein>
    <recommendedName>
        <fullName evidence="3">Enoyl reductase (ER) domain-containing protein</fullName>
    </recommendedName>
</protein>
<dbReference type="PANTHER" id="PTHR43677">
    <property type="entry name" value="SHORT-CHAIN DEHYDROGENASE/REDUCTASE"/>
    <property type="match status" value="1"/>
</dbReference>
<dbReference type="Gene3D" id="3.40.50.720">
    <property type="entry name" value="NAD(P)-binding Rossmann-like Domain"/>
    <property type="match status" value="1"/>
</dbReference>
<dbReference type="SUPFAM" id="SSF51735">
    <property type="entry name" value="NAD(P)-binding Rossmann-fold domains"/>
    <property type="match status" value="1"/>
</dbReference>
<organism evidence="1 2">
    <name type="scientific">Fusarium torulosum</name>
    <dbReference type="NCBI Taxonomy" id="33205"/>
    <lineage>
        <taxon>Eukaryota</taxon>
        <taxon>Fungi</taxon>
        <taxon>Dikarya</taxon>
        <taxon>Ascomycota</taxon>
        <taxon>Pezizomycotina</taxon>
        <taxon>Sordariomycetes</taxon>
        <taxon>Hypocreomycetidae</taxon>
        <taxon>Hypocreales</taxon>
        <taxon>Nectriaceae</taxon>
        <taxon>Fusarium</taxon>
    </lineage>
</organism>
<dbReference type="AlphaFoldDB" id="A0AAE8M5D4"/>
<evidence type="ECO:0008006" key="3">
    <source>
        <dbReference type="Google" id="ProtNLM"/>
    </source>
</evidence>
<dbReference type="InterPro" id="IPR036291">
    <property type="entry name" value="NAD(P)-bd_dom_sf"/>
</dbReference>
<evidence type="ECO:0000313" key="2">
    <source>
        <dbReference type="Proteomes" id="UP001187734"/>
    </source>
</evidence>
<accession>A0AAE8M5D4</accession>
<sequence length="311" mass="32793">MKAARVTSWGSPPEYIDVADLPAPSDNQLQLKVLAAGIPRVVKARASGKHPSSFNSPLPYDPSIDGVGLDEATGNLYFINSLAAAVFAERANVNKDQLTSLPAGADPVSVAALINPTMSSWLALQCRAIGGCKGRTVAIIGATSASGRLAVHVARELGAASVVGLSRNEETLATVEGLDERVVLKNPLTLPSSVGPIDIVLDYVGGPAGVELMKVAEIARGQNLQYIQIGGLAGEESLVLPARLLNVRPIRVMASGIGSVTMQELKREICRLVELVSRLTVPFEVHAFSMSDVHAVWQSQQAQGKRLVLIP</sequence>
<name>A0AAE8M5D4_9HYPO</name>
<dbReference type="EMBL" id="ONZP01000126">
    <property type="protein sequence ID" value="SPJ74500.1"/>
    <property type="molecule type" value="Genomic_DNA"/>
</dbReference>
<dbReference type="GO" id="GO:0016491">
    <property type="term" value="F:oxidoreductase activity"/>
    <property type="evidence" value="ECO:0007669"/>
    <property type="project" value="TreeGrafter"/>
</dbReference>
<reference evidence="1" key="1">
    <citation type="submission" date="2018-03" db="EMBL/GenBank/DDBJ databases">
        <authorList>
            <person name="Guldener U."/>
        </authorList>
    </citation>
    <scope>NUCLEOTIDE SEQUENCE</scope>
</reference>
<dbReference type="Gene3D" id="3.90.180.10">
    <property type="entry name" value="Medium-chain alcohol dehydrogenases, catalytic domain"/>
    <property type="match status" value="1"/>
</dbReference>
<comment type="caution">
    <text evidence="1">The sequence shown here is derived from an EMBL/GenBank/DDBJ whole genome shotgun (WGS) entry which is preliminary data.</text>
</comment>
<dbReference type="Proteomes" id="UP001187734">
    <property type="component" value="Unassembled WGS sequence"/>
</dbReference>
<gene>
    <name evidence="1" type="ORF">FTOL_04231</name>
</gene>
<dbReference type="InterPro" id="IPR051397">
    <property type="entry name" value="Zn-ADH-like_protein"/>
</dbReference>
<dbReference type="InterPro" id="IPR011032">
    <property type="entry name" value="GroES-like_sf"/>
</dbReference>
<evidence type="ECO:0000313" key="1">
    <source>
        <dbReference type="EMBL" id="SPJ74500.1"/>
    </source>
</evidence>